<dbReference type="SUPFAM" id="SSF47616">
    <property type="entry name" value="GST C-terminal domain-like"/>
    <property type="match status" value="1"/>
</dbReference>
<dbReference type="InterPro" id="IPR004045">
    <property type="entry name" value="Glutathione_S-Trfase_N"/>
</dbReference>
<accession>A0ABQ4SNA7</accession>
<dbReference type="InterPro" id="IPR036282">
    <property type="entry name" value="Glutathione-S-Trfase_C_sf"/>
</dbReference>
<proteinExistence type="predicted"/>
<dbReference type="Proteomes" id="UP001055153">
    <property type="component" value="Unassembled WGS sequence"/>
</dbReference>
<dbReference type="PANTHER" id="PTHR44051">
    <property type="entry name" value="GLUTATHIONE S-TRANSFERASE-RELATED"/>
    <property type="match status" value="1"/>
</dbReference>
<dbReference type="RefSeq" id="WP_238241984.1">
    <property type="nucleotide sequence ID" value="NZ_BPQQ01000133.1"/>
</dbReference>
<dbReference type="CDD" id="cd03046">
    <property type="entry name" value="GST_N_GTT1_like"/>
    <property type="match status" value="1"/>
</dbReference>
<dbReference type="Gene3D" id="3.40.30.10">
    <property type="entry name" value="Glutaredoxin"/>
    <property type="match status" value="1"/>
</dbReference>
<dbReference type="InterPro" id="IPR036249">
    <property type="entry name" value="Thioredoxin-like_sf"/>
</dbReference>
<reference evidence="2" key="1">
    <citation type="journal article" date="2021" name="Front. Microbiol.">
        <title>Comprehensive Comparative Genomics and Phenotyping of Methylobacterium Species.</title>
        <authorList>
            <person name="Alessa O."/>
            <person name="Ogura Y."/>
            <person name="Fujitani Y."/>
            <person name="Takami H."/>
            <person name="Hayashi T."/>
            <person name="Sahin N."/>
            <person name="Tani A."/>
        </authorList>
    </citation>
    <scope>NUCLEOTIDE SEQUENCE</scope>
    <source>
        <strain evidence="2">DSM 17168</strain>
    </source>
</reference>
<evidence type="ECO:0000313" key="3">
    <source>
        <dbReference type="Proteomes" id="UP001055153"/>
    </source>
</evidence>
<dbReference type="SUPFAM" id="SSF52833">
    <property type="entry name" value="Thioredoxin-like"/>
    <property type="match status" value="1"/>
</dbReference>
<dbReference type="EMBL" id="BPQQ01000133">
    <property type="protein sequence ID" value="GJE04572.1"/>
    <property type="molecule type" value="Genomic_DNA"/>
</dbReference>
<dbReference type="Pfam" id="PF13409">
    <property type="entry name" value="GST_N_2"/>
    <property type="match status" value="1"/>
</dbReference>
<dbReference type="PANTHER" id="PTHR44051:SF21">
    <property type="entry name" value="GLUTATHIONE S-TRANSFERASE FAMILY PROTEIN"/>
    <property type="match status" value="1"/>
</dbReference>
<evidence type="ECO:0000259" key="1">
    <source>
        <dbReference type="PROSITE" id="PS50404"/>
    </source>
</evidence>
<protein>
    <submittedName>
        <fullName evidence="2">Glutathione S-transferase GST-6.0</fullName>
    </submittedName>
</protein>
<organism evidence="2 3">
    <name type="scientific">Methylobacterium isbiliense</name>
    <dbReference type="NCBI Taxonomy" id="315478"/>
    <lineage>
        <taxon>Bacteria</taxon>
        <taxon>Pseudomonadati</taxon>
        <taxon>Pseudomonadota</taxon>
        <taxon>Alphaproteobacteria</taxon>
        <taxon>Hyphomicrobiales</taxon>
        <taxon>Methylobacteriaceae</taxon>
        <taxon>Methylobacterium</taxon>
    </lineage>
</organism>
<comment type="caution">
    <text evidence="2">The sequence shown here is derived from an EMBL/GenBank/DDBJ whole genome shotgun (WGS) entry which is preliminary data.</text>
</comment>
<dbReference type="PROSITE" id="PS50404">
    <property type="entry name" value="GST_NTER"/>
    <property type="match status" value="1"/>
</dbReference>
<dbReference type="SFLD" id="SFLDS00019">
    <property type="entry name" value="Glutathione_Transferase_(cytos"/>
    <property type="match status" value="1"/>
</dbReference>
<reference evidence="2" key="2">
    <citation type="submission" date="2021-08" db="EMBL/GenBank/DDBJ databases">
        <authorList>
            <person name="Tani A."/>
            <person name="Ola A."/>
            <person name="Ogura Y."/>
            <person name="Katsura K."/>
            <person name="Hayashi T."/>
        </authorList>
    </citation>
    <scope>NUCLEOTIDE SEQUENCE</scope>
    <source>
        <strain evidence="2">DSM 17168</strain>
    </source>
</reference>
<evidence type="ECO:0000313" key="2">
    <source>
        <dbReference type="EMBL" id="GJE04572.1"/>
    </source>
</evidence>
<dbReference type="Gene3D" id="1.20.1050.10">
    <property type="match status" value="1"/>
</dbReference>
<feature type="domain" description="GST N-terminal" evidence="1">
    <location>
        <begin position="1"/>
        <end position="78"/>
    </location>
</feature>
<dbReference type="InterPro" id="IPR040079">
    <property type="entry name" value="Glutathione_S-Trfase"/>
</dbReference>
<dbReference type="SFLD" id="SFLDG01150">
    <property type="entry name" value="Main.1:_Beta-like"/>
    <property type="match status" value="1"/>
</dbReference>
<dbReference type="SFLD" id="SFLDG00358">
    <property type="entry name" value="Main_(cytGST)"/>
    <property type="match status" value="1"/>
</dbReference>
<sequence>MKLHHCVGARSFRPLWALEEIGLPYDLVMLPFPPRAHRKDFFAVNPLGTIPAFEDGETRMTESAAICEYLAARHSPGRLAVGPEEPEFGRYLNGLHFGEATLTFPQTLVLRYGRFEPPERRQPQVAEDYARWFLSRLKAFGEVLGGREVLCAGRFTAADISIGYALMLAEFVGLGDELPDFARRYWEGLKARPSYARALAAEARAAGEQGVSATPAPLGG</sequence>
<gene>
    <name evidence="2" type="primary">gstB_2</name>
    <name evidence="2" type="ORF">GMJLKIPL_6536</name>
</gene>
<keyword evidence="3" id="KW-1185">Reference proteome</keyword>
<name>A0ABQ4SNA7_9HYPH</name>